<accession>A0A366DJZ3</accession>
<dbReference type="OrthoDB" id="8410700at2"/>
<dbReference type="Proteomes" id="UP000252893">
    <property type="component" value="Unassembled WGS sequence"/>
</dbReference>
<proteinExistence type="predicted"/>
<gene>
    <name evidence="1" type="ORF">DFR47_11521</name>
</gene>
<organism evidence="1 2">
    <name type="scientific">Pseudochrobactrum asaccharolyticum</name>
    <dbReference type="NCBI Taxonomy" id="354351"/>
    <lineage>
        <taxon>Bacteria</taxon>
        <taxon>Pseudomonadati</taxon>
        <taxon>Pseudomonadota</taxon>
        <taxon>Alphaproteobacteria</taxon>
        <taxon>Hyphomicrobiales</taxon>
        <taxon>Brucellaceae</taxon>
        <taxon>Pseudochrobactrum</taxon>
    </lineage>
</organism>
<dbReference type="RefSeq" id="WP_113946345.1">
    <property type="nucleotide sequence ID" value="NZ_JBHEEG010000015.1"/>
</dbReference>
<reference evidence="1 2" key="1">
    <citation type="submission" date="2018-06" db="EMBL/GenBank/DDBJ databases">
        <title>Genomic Encyclopedia of Type Strains, Phase IV (KMG-IV): sequencing the most valuable type-strain genomes for metagenomic binning, comparative biology and taxonomic classification.</title>
        <authorList>
            <person name="Goeker M."/>
        </authorList>
    </citation>
    <scope>NUCLEOTIDE SEQUENCE [LARGE SCALE GENOMIC DNA]</scope>
    <source>
        <strain evidence="1 2">DSM 25619</strain>
    </source>
</reference>
<keyword evidence="2" id="KW-1185">Reference proteome</keyword>
<sequence length="153" mass="17539">MINKVFSVRADVDNVLVFDMDYTGPEGRIRSVYAYRASDIYSPLTPIITQWIADNNPEILPYIPPPEPTAEELRAQMPDKTPREFRDILTDMGIFPHMVAAKINEIPFDIERQKALNAWEVSTYISRTDPYVDMIGAMFDKSPAEIDAAWKVR</sequence>
<evidence type="ECO:0000313" key="2">
    <source>
        <dbReference type="Proteomes" id="UP000252893"/>
    </source>
</evidence>
<dbReference type="AlphaFoldDB" id="A0A366DJZ3"/>
<comment type="caution">
    <text evidence="1">The sequence shown here is derived from an EMBL/GenBank/DDBJ whole genome shotgun (WGS) entry which is preliminary data.</text>
</comment>
<evidence type="ECO:0000313" key="1">
    <source>
        <dbReference type="EMBL" id="RBO89654.1"/>
    </source>
</evidence>
<dbReference type="EMBL" id="QNRH01000015">
    <property type="protein sequence ID" value="RBO89654.1"/>
    <property type="molecule type" value="Genomic_DNA"/>
</dbReference>
<name>A0A366DJZ3_9HYPH</name>
<protein>
    <submittedName>
        <fullName evidence="1">Uncharacterized protein</fullName>
    </submittedName>
</protein>